<accession>A0A3N6MDN2</accession>
<dbReference type="Pfam" id="PF13229">
    <property type="entry name" value="Beta_helix"/>
    <property type="match status" value="1"/>
</dbReference>
<dbReference type="InterPro" id="IPR012334">
    <property type="entry name" value="Pectin_lyas_fold"/>
</dbReference>
<comment type="caution">
    <text evidence="3">The sequence shown here is derived from an EMBL/GenBank/DDBJ whole genome shotgun (WGS) entry which is preliminary data.</text>
</comment>
<dbReference type="GO" id="GO:0030246">
    <property type="term" value="F:carbohydrate binding"/>
    <property type="evidence" value="ECO:0007669"/>
    <property type="project" value="InterPro"/>
</dbReference>
<feature type="region of interest" description="Disordered" evidence="1">
    <location>
        <begin position="130"/>
        <end position="150"/>
    </location>
</feature>
<dbReference type="InterPro" id="IPR013784">
    <property type="entry name" value="Carb-bd-like_fold"/>
</dbReference>
<dbReference type="AlphaFoldDB" id="A0A3N6MDN2"/>
<feature type="region of interest" description="Disordered" evidence="1">
    <location>
        <begin position="564"/>
        <end position="604"/>
    </location>
</feature>
<sequence length="604" mass="63003">MLVKNTGTSPIDVDSAVDVLVDGEYVSDRNVTIAGDSTATNWRPGATARITVERELEPGTHRVVVRVASNEAALEFEVPVVDEPADVSYVADPENETVDDGETITYDVTVTDGFGDPVDGVEVEADATDGFDVDIDGDGDVTTGTTGSDGTVTFDVSSDTSQEDVDVAFTELVNDHSATGQATWEGEQEDGTLSGTVTTSTEDGEDEDLEGEEVTIESSPTRTTTIEDDGTYDFGSVEGGEYAFRIDADGHRTYETTIIVDDETTKDASLAGNVENVDAGTGFTSLAAAADDVGDGETLELAAATYDESGGAAAVAVDAADVTVRSLGDRDETVLDAGGADAGLAVTGDEVSVDGLTVQNVDSSGIGVSLESVVESRLENVAVVGAGTGVDVSGSEQVEFEGIDVSANGDGVRVSGSQIVTLRESSVSDNAGGGIVVTDTTDVTVSDSIVSDNGGDGVRIVDGDTISVDYSRFANNDADGMQFRDTRYVEVVYSEMVENGGNGVLVQADEETIDPSVEYYRIWFNDVADNDEYGMWAEDSDKPDGGNDDLGGGELVVDDERINGEENWWGDEDGPEAEGANGVSGETVRYEPFADEEISQAGTR</sequence>
<evidence type="ECO:0000256" key="1">
    <source>
        <dbReference type="SAM" id="MobiDB-lite"/>
    </source>
</evidence>
<dbReference type="InterPro" id="IPR011050">
    <property type="entry name" value="Pectin_lyase_fold/virulence"/>
</dbReference>
<keyword evidence="4" id="KW-1185">Reference proteome</keyword>
<feature type="region of interest" description="Disordered" evidence="1">
    <location>
        <begin position="177"/>
        <end position="230"/>
    </location>
</feature>
<dbReference type="InterPro" id="IPR008964">
    <property type="entry name" value="Invasin/intimin_cell_adhesion"/>
</dbReference>
<feature type="compositionally biased region" description="Low complexity" evidence="1">
    <location>
        <begin position="140"/>
        <end position="150"/>
    </location>
</feature>
<reference evidence="3 4" key="1">
    <citation type="submission" date="2018-10" db="EMBL/GenBank/DDBJ databases">
        <title>Natrarchaeobius chitinivorans gen. nov., sp. nov., and Natrarchaeobius haloalkaliphilus sp. nov., alkaliphilic, chitin-utilizing haloarchaea from hypersaline alkaline lakes.</title>
        <authorList>
            <person name="Sorokin D.Y."/>
            <person name="Elcheninov A.G."/>
            <person name="Kostrikina N.A."/>
            <person name="Bale N.J."/>
            <person name="Sinninghe Damste J.S."/>
            <person name="Khijniak T.V."/>
            <person name="Kublanov I.V."/>
            <person name="Toshchakov S.V."/>
        </authorList>
    </citation>
    <scope>NUCLEOTIDE SEQUENCE [LARGE SCALE GENOMIC DNA]</scope>
    <source>
        <strain evidence="3 4">AArcht7</strain>
    </source>
</reference>
<dbReference type="Gene3D" id="2.60.40.10">
    <property type="entry name" value="Immunoglobulins"/>
    <property type="match status" value="1"/>
</dbReference>
<dbReference type="InterPro" id="IPR039448">
    <property type="entry name" value="Beta_helix"/>
</dbReference>
<protein>
    <recommendedName>
        <fullName evidence="2">Right handed beta helix domain-containing protein</fullName>
    </recommendedName>
</protein>
<dbReference type="Gene3D" id="2.60.40.1120">
    <property type="entry name" value="Carboxypeptidase-like, regulatory domain"/>
    <property type="match status" value="1"/>
</dbReference>
<organism evidence="3 4">
    <name type="scientific">Natrarchaeobius chitinivorans</name>
    <dbReference type="NCBI Taxonomy" id="1679083"/>
    <lineage>
        <taxon>Archaea</taxon>
        <taxon>Methanobacteriati</taxon>
        <taxon>Methanobacteriota</taxon>
        <taxon>Stenosarchaea group</taxon>
        <taxon>Halobacteria</taxon>
        <taxon>Halobacteriales</taxon>
        <taxon>Natrialbaceae</taxon>
        <taxon>Natrarchaeobius</taxon>
    </lineage>
</organism>
<gene>
    <name evidence="3" type="ORF">EA472_06690</name>
</gene>
<dbReference type="SUPFAM" id="SSF49452">
    <property type="entry name" value="Starch-binding domain-like"/>
    <property type="match status" value="1"/>
</dbReference>
<name>A0A3N6MDN2_NATCH</name>
<feature type="compositionally biased region" description="Acidic residues" evidence="1">
    <location>
        <begin position="202"/>
        <end position="215"/>
    </location>
</feature>
<dbReference type="InterPro" id="IPR013783">
    <property type="entry name" value="Ig-like_fold"/>
</dbReference>
<dbReference type="EMBL" id="REFZ01000003">
    <property type="protein sequence ID" value="RQH01979.1"/>
    <property type="molecule type" value="Genomic_DNA"/>
</dbReference>
<dbReference type="OrthoDB" id="183655at2157"/>
<dbReference type="Proteomes" id="UP000281431">
    <property type="component" value="Unassembled WGS sequence"/>
</dbReference>
<evidence type="ECO:0000313" key="4">
    <source>
        <dbReference type="Proteomes" id="UP000281431"/>
    </source>
</evidence>
<dbReference type="SUPFAM" id="SSF49373">
    <property type="entry name" value="Invasin/intimin cell-adhesion fragments"/>
    <property type="match status" value="1"/>
</dbReference>
<dbReference type="SMART" id="SM00710">
    <property type="entry name" value="PbH1"/>
    <property type="match status" value="8"/>
</dbReference>
<evidence type="ECO:0000313" key="3">
    <source>
        <dbReference type="EMBL" id="RQH01979.1"/>
    </source>
</evidence>
<proteinExistence type="predicted"/>
<dbReference type="Gene3D" id="2.160.20.10">
    <property type="entry name" value="Single-stranded right-handed beta-helix, Pectin lyase-like"/>
    <property type="match status" value="1"/>
</dbReference>
<feature type="compositionally biased region" description="Acidic residues" evidence="1">
    <location>
        <begin position="130"/>
        <end position="139"/>
    </location>
</feature>
<dbReference type="InterPro" id="IPR006626">
    <property type="entry name" value="PbH1"/>
</dbReference>
<feature type="domain" description="Right handed beta helix" evidence="2">
    <location>
        <begin position="372"/>
        <end position="504"/>
    </location>
</feature>
<evidence type="ECO:0000259" key="2">
    <source>
        <dbReference type="Pfam" id="PF13229"/>
    </source>
</evidence>
<dbReference type="SUPFAM" id="SSF51126">
    <property type="entry name" value="Pectin lyase-like"/>
    <property type="match status" value="1"/>
</dbReference>